<dbReference type="Proteomes" id="UP001161325">
    <property type="component" value="Unassembled WGS sequence"/>
</dbReference>
<evidence type="ECO:0000313" key="3">
    <source>
        <dbReference type="EMBL" id="GLC26379.1"/>
    </source>
</evidence>
<dbReference type="InterPro" id="IPR050491">
    <property type="entry name" value="AmpC-like"/>
</dbReference>
<evidence type="ECO:0000313" key="4">
    <source>
        <dbReference type="Proteomes" id="UP001161325"/>
    </source>
</evidence>
<feature type="signal peptide" evidence="1">
    <location>
        <begin position="1"/>
        <end position="19"/>
    </location>
</feature>
<dbReference type="Pfam" id="PF00144">
    <property type="entry name" value="Beta-lactamase"/>
    <property type="match status" value="1"/>
</dbReference>
<dbReference type="AlphaFoldDB" id="A0AA37Q4W0"/>
<dbReference type="InterPro" id="IPR012338">
    <property type="entry name" value="Beta-lactam/transpept-like"/>
</dbReference>
<proteinExistence type="predicted"/>
<gene>
    <name evidence="3" type="ORF">rosag_28920</name>
</gene>
<dbReference type="PANTHER" id="PTHR46825">
    <property type="entry name" value="D-ALANYL-D-ALANINE-CARBOXYPEPTIDASE/ENDOPEPTIDASE AMPH"/>
    <property type="match status" value="1"/>
</dbReference>
<dbReference type="RefSeq" id="WP_284350832.1">
    <property type="nucleotide sequence ID" value="NZ_BRXS01000004.1"/>
</dbReference>
<keyword evidence="4" id="KW-1185">Reference proteome</keyword>
<accession>A0AA37Q4W0</accession>
<dbReference type="InterPro" id="IPR001466">
    <property type="entry name" value="Beta-lactam-related"/>
</dbReference>
<evidence type="ECO:0000256" key="1">
    <source>
        <dbReference type="SAM" id="SignalP"/>
    </source>
</evidence>
<feature type="domain" description="Beta-lactamase-related" evidence="2">
    <location>
        <begin position="55"/>
        <end position="382"/>
    </location>
</feature>
<dbReference type="EMBL" id="BRXS01000004">
    <property type="protein sequence ID" value="GLC26379.1"/>
    <property type="molecule type" value="Genomic_DNA"/>
</dbReference>
<sequence length="483" mass="50348">MRPRSLVAAALLAPGLLRAQPATDSLAPAARAARIEHDLRSGAAVRGRPVERASLEARMRALGVPAVSIAVIDGGRVAWSRAYGMADVATGRRATTATLFQAASMSKPVASTAALQLVAEGKLTLDGDVNGSLRSWQVPASAASGGKPVTLRQLLTHTAGLTVHGFPGYAADSAVPTVVQVLNGERPANTAAVRVDTVPGTRWRYSGGGMTVMQLLLSDVTGKPFDALLDERVLEPAGMRRSTFSQPIAEAFLPDVATGYRRGGAPIPGLYHTYPEMAAAGLWTTPSDLGRWIVAIQRAHDGLSNGILPRPLAQAMLTPGLGNWGLGVGIEGTGDARRFAHGGANEGFRGQFVGYVTGGRGVVVMTNSDAGGALAVEMSAAVAREYGWPGLEPREIVPVAIDSTKLLEVAGRYAAADGGIFTASRDGDDLIVTTPTGRRVRLVATAADQFTMIEGGNVMRLERDAGGRVAALLLGPERYARQP</sequence>
<comment type="caution">
    <text evidence="3">The sequence shown here is derived from an EMBL/GenBank/DDBJ whole genome shotgun (WGS) entry which is preliminary data.</text>
</comment>
<organism evidence="3 4">
    <name type="scientific">Roseisolibacter agri</name>
    <dbReference type="NCBI Taxonomy" id="2014610"/>
    <lineage>
        <taxon>Bacteria</taxon>
        <taxon>Pseudomonadati</taxon>
        <taxon>Gemmatimonadota</taxon>
        <taxon>Gemmatimonadia</taxon>
        <taxon>Gemmatimonadales</taxon>
        <taxon>Gemmatimonadaceae</taxon>
        <taxon>Roseisolibacter</taxon>
    </lineage>
</organism>
<protein>
    <recommendedName>
        <fullName evidence="2">Beta-lactamase-related domain-containing protein</fullName>
    </recommendedName>
</protein>
<dbReference type="PANTHER" id="PTHR46825:SF12">
    <property type="entry name" value="PENICILLIN-BINDING PROTEIN 4"/>
    <property type="match status" value="1"/>
</dbReference>
<dbReference type="Gene3D" id="3.40.710.10">
    <property type="entry name" value="DD-peptidase/beta-lactamase superfamily"/>
    <property type="match status" value="1"/>
</dbReference>
<name>A0AA37Q4W0_9BACT</name>
<keyword evidence="1" id="KW-0732">Signal</keyword>
<evidence type="ECO:0000259" key="2">
    <source>
        <dbReference type="Pfam" id="PF00144"/>
    </source>
</evidence>
<feature type="chain" id="PRO_5041346062" description="Beta-lactamase-related domain-containing protein" evidence="1">
    <location>
        <begin position="20"/>
        <end position="483"/>
    </location>
</feature>
<reference evidence="3" key="1">
    <citation type="submission" date="2022-08" db="EMBL/GenBank/DDBJ databases">
        <title>Draft genome sequencing of Roseisolibacter agri AW1220.</title>
        <authorList>
            <person name="Tobiishi Y."/>
            <person name="Tonouchi A."/>
        </authorList>
    </citation>
    <scope>NUCLEOTIDE SEQUENCE</scope>
    <source>
        <strain evidence="3">AW1220</strain>
    </source>
</reference>
<dbReference type="SUPFAM" id="SSF56601">
    <property type="entry name" value="beta-lactamase/transpeptidase-like"/>
    <property type="match status" value="1"/>
</dbReference>